<evidence type="ECO:0000313" key="7">
    <source>
        <dbReference type="RefSeq" id="XP_031371394.1"/>
    </source>
</evidence>
<dbReference type="Proteomes" id="UP000197138">
    <property type="component" value="Unassembled WGS sequence"/>
</dbReference>
<evidence type="ECO:0000256" key="1">
    <source>
        <dbReference type="SAM" id="MobiDB-lite"/>
    </source>
</evidence>
<reference evidence="5 6" key="4">
    <citation type="submission" date="2025-04" db="UniProtKB">
        <authorList>
            <consortium name="RefSeq"/>
        </authorList>
    </citation>
    <scope>IDENTIFICATION</scope>
    <source>
        <tissue evidence="5 6">Leaf</tissue>
    </source>
</reference>
<reference evidence="2" key="2">
    <citation type="submission" date="2017-06" db="EMBL/GenBank/DDBJ databases">
        <title>The pomegranate genome and the genomics of punicalagin biosynthesis.</title>
        <authorList>
            <person name="Xu C."/>
        </authorList>
    </citation>
    <scope>NUCLEOTIDE SEQUENCE [LARGE SCALE GENOMIC DNA]</scope>
    <source>
        <tissue evidence="2">Fresh leaf</tissue>
    </source>
</reference>
<keyword evidence="4" id="KW-1185">Reference proteome</keyword>
<gene>
    <name evidence="5 6 7" type="primary">LOC116186971</name>
    <name evidence="2" type="ORF">CDL15_Pgr012672</name>
</gene>
<dbReference type="Proteomes" id="UP000515151">
    <property type="component" value="Chromosome 8"/>
</dbReference>
<name>A0A218XV45_PUNGR</name>
<reference evidence="4" key="3">
    <citation type="journal article" date="2020" name="Plant Biotechnol. J.">
        <title>The pomegranate (Punica granatum L.) draft genome dissects genetic divergence between soft- and hard-seeded cultivars.</title>
        <authorList>
            <person name="Luo X."/>
            <person name="Li H."/>
            <person name="Wu Z."/>
            <person name="Yao W."/>
            <person name="Zhao P."/>
            <person name="Cao D."/>
            <person name="Yu H."/>
            <person name="Li K."/>
            <person name="Poudel K."/>
            <person name="Zhao D."/>
            <person name="Zhang F."/>
            <person name="Xia X."/>
            <person name="Chen L."/>
            <person name="Wang Q."/>
            <person name="Jing D."/>
            <person name="Cao S."/>
        </authorList>
    </citation>
    <scope>NUCLEOTIDE SEQUENCE [LARGE SCALE GENOMIC DNA]</scope>
</reference>
<organism evidence="2 3">
    <name type="scientific">Punica granatum</name>
    <name type="common">Pomegranate</name>
    <dbReference type="NCBI Taxonomy" id="22663"/>
    <lineage>
        <taxon>Eukaryota</taxon>
        <taxon>Viridiplantae</taxon>
        <taxon>Streptophyta</taxon>
        <taxon>Embryophyta</taxon>
        <taxon>Tracheophyta</taxon>
        <taxon>Spermatophyta</taxon>
        <taxon>Magnoliopsida</taxon>
        <taxon>eudicotyledons</taxon>
        <taxon>Gunneridae</taxon>
        <taxon>Pentapetalae</taxon>
        <taxon>rosids</taxon>
        <taxon>malvids</taxon>
        <taxon>Myrtales</taxon>
        <taxon>Lythraceae</taxon>
        <taxon>Punica</taxon>
    </lineage>
</organism>
<accession>A0A218XV45</accession>
<evidence type="ECO:0000313" key="5">
    <source>
        <dbReference type="RefSeq" id="XP_031371391.1"/>
    </source>
</evidence>
<dbReference type="RefSeq" id="XP_031371391.1">
    <property type="nucleotide sequence ID" value="XM_031515531.1"/>
</dbReference>
<dbReference type="RefSeq" id="XP_031371394.1">
    <property type="nucleotide sequence ID" value="XM_031515534.1"/>
</dbReference>
<feature type="region of interest" description="Disordered" evidence="1">
    <location>
        <begin position="1"/>
        <end position="20"/>
    </location>
</feature>
<evidence type="ECO:0000313" key="4">
    <source>
        <dbReference type="Proteomes" id="UP000515151"/>
    </source>
</evidence>
<sequence>MSLPLCPTPSWPRSTVKRSPPDSCHLHYQIHHSSQQQTTTASPSAIVKVELKHFLLRSYDINLAIVLPSAPQASHLFNFKSSYPPPVFLCKLTTDSSEQADWVFGFPFACSEDGDENCSRIGEVLARKFGRNPLIIGVCPKGDVQRIPLIIVVCSKGILKRILDDVKRWETRNFARWTCWIELDPHRDGDI</sequence>
<dbReference type="EMBL" id="MTKT01000791">
    <property type="protein sequence ID" value="OWM88506.1"/>
    <property type="molecule type" value="Genomic_DNA"/>
</dbReference>
<dbReference type="GeneID" id="116186971"/>
<evidence type="ECO:0000313" key="3">
    <source>
        <dbReference type="Proteomes" id="UP000197138"/>
    </source>
</evidence>
<proteinExistence type="predicted"/>
<protein>
    <submittedName>
        <fullName evidence="5 6">Protein SMAX1-LIKE 7-like</fullName>
    </submittedName>
</protein>
<evidence type="ECO:0000313" key="6">
    <source>
        <dbReference type="RefSeq" id="XP_031371393.1"/>
    </source>
</evidence>
<dbReference type="AlphaFoldDB" id="A0A218XV45"/>
<evidence type="ECO:0000313" key="2">
    <source>
        <dbReference type="EMBL" id="OWM88506.1"/>
    </source>
</evidence>
<feature type="compositionally biased region" description="Pro residues" evidence="1">
    <location>
        <begin position="1"/>
        <end position="10"/>
    </location>
</feature>
<reference evidence="3" key="1">
    <citation type="journal article" date="2017" name="Plant J.">
        <title>The pomegranate (Punica granatum L.) genome and the genomics of punicalagin biosynthesis.</title>
        <authorList>
            <person name="Qin G."/>
            <person name="Xu C."/>
            <person name="Ming R."/>
            <person name="Tang H."/>
            <person name="Guyot R."/>
            <person name="Kramer E.M."/>
            <person name="Hu Y."/>
            <person name="Yi X."/>
            <person name="Qi Y."/>
            <person name="Xu X."/>
            <person name="Gao Z."/>
            <person name="Pan H."/>
            <person name="Jian J."/>
            <person name="Tian Y."/>
            <person name="Yue Z."/>
            <person name="Xu Y."/>
        </authorList>
    </citation>
    <scope>NUCLEOTIDE SEQUENCE [LARGE SCALE GENOMIC DNA]</scope>
    <source>
        <strain evidence="3">cv. Dabenzi</strain>
    </source>
</reference>
<dbReference type="RefSeq" id="XP_031371393.1">
    <property type="nucleotide sequence ID" value="XM_031515533.1"/>
</dbReference>